<keyword evidence="5" id="KW-0175">Coiled coil</keyword>
<feature type="domain" description="Chromatin assembly factor 1 subunit A dimerization" evidence="7">
    <location>
        <begin position="644"/>
        <end position="708"/>
    </location>
</feature>
<evidence type="ECO:0000256" key="1">
    <source>
        <dbReference type="ARBA" id="ARBA00004123"/>
    </source>
</evidence>
<comment type="caution">
    <text evidence="9">The sequence shown here is derived from an EMBL/GenBank/DDBJ whole genome shotgun (WGS) entry which is preliminary data.</text>
</comment>
<reference evidence="9 10" key="1">
    <citation type="submission" date="2019-07" db="EMBL/GenBank/DDBJ databases">
        <title>De Novo Assembly of kiwifruit Actinidia rufa.</title>
        <authorList>
            <person name="Sugita-Konishi S."/>
            <person name="Sato K."/>
            <person name="Mori E."/>
            <person name="Abe Y."/>
            <person name="Kisaki G."/>
            <person name="Hamano K."/>
            <person name="Suezawa K."/>
            <person name="Otani M."/>
            <person name="Fukuda T."/>
            <person name="Manabe T."/>
            <person name="Gomi K."/>
            <person name="Tabuchi M."/>
            <person name="Akimitsu K."/>
            <person name="Kataoka I."/>
        </authorList>
    </citation>
    <scope>NUCLEOTIDE SEQUENCE [LARGE SCALE GENOMIC DNA]</scope>
    <source>
        <strain evidence="10">cv. Fuchu</strain>
    </source>
</reference>
<evidence type="ECO:0000259" key="8">
    <source>
        <dbReference type="Pfam" id="PF21796"/>
    </source>
</evidence>
<feature type="compositionally biased region" description="Polar residues" evidence="6">
    <location>
        <begin position="293"/>
        <end position="302"/>
    </location>
</feature>
<evidence type="ECO:0000259" key="7">
    <source>
        <dbReference type="Pfam" id="PF12253"/>
    </source>
</evidence>
<accession>A0A7J0GKD1</accession>
<evidence type="ECO:0000256" key="5">
    <source>
        <dbReference type="SAM" id="Coils"/>
    </source>
</evidence>
<keyword evidence="4" id="KW-0539">Nucleus</keyword>
<feature type="region of interest" description="Disordered" evidence="6">
    <location>
        <begin position="450"/>
        <end position="488"/>
    </location>
</feature>
<evidence type="ECO:0000256" key="2">
    <source>
        <dbReference type="ARBA" id="ARBA00022763"/>
    </source>
</evidence>
<keyword evidence="2" id="KW-0227">DNA damage</keyword>
<dbReference type="EMBL" id="BJWL01000022">
    <property type="protein sequence ID" value="GFZ11263.1"/>
    <property type="molecule type" value="Genomic_DNA"/>
</dbReference>
<dbReference type="Proteomes" id="UP000585474">
    <property type="component" value="Unassembled WGS sequence"/>
</dbReference>
<evidence type="ECO:0000256" key="6">
    <source>
        <dbReference type="SAM" id="MobiDB-lite"/>
    </source>
</evidence>
<dbReference type="PANTHER" id="PTHR15272">
    <property type="entry name" value="CHROMATIN ASSEMBLY FACTOR 1 SUBUNIT A CAF-1 SUBUNIT A"/>
    <property type="match status" value="1"/>
</dbReference>
<dbReference type="GO" id="GO:0006281">
    <property type="term" value="P:DNA repair"/>
    <property type="evidence" value="ECO:0007669"/>
    <property type="project" value="UniProtKB-KW"/>
</dbReference>
<evidence type="ECO:0000256" key="3">
    <source>
        <dbReference type="ARBA" id="ARBA00023204"/>
    </source>
</evidence>
<evidence type="ECO:0000256" key="4">
    <source>
        <dbReference type="ARBA" id="ARBA00023242"/>
    </source>
</evidence>
<protein>
    <submittedName>
        <fullName evidence="9">Chromatin assembly factor-1</fullName>
    </submittedName>
</protein>
<keyword evidence="10" id="KW-1185">Reference proteome</keyword>
<evidence type="ECO:0000313" key="10">
    <source>
        <dbReference type="Proteomes" id="UP000585474"/>
    </source>
</evidence>
<feature type="compositionally biased region" description="Polar residues" evidence="6">
    <location>
        <begin position="968"/>
        <end position="992"/>
    </location>
</feature>
<evidence type="ECO:0000313" key="9">
    <source>
        <dbReference type="EMBL" id="GFZ11263.1"/>
    </source>
</evidence>
<dbReference type="PANTHER" id="PTHR15272:SF0">
    <property type="entry name" value="CHROMATIN ASSEMBLY FACTOR 1 SUBUNIT A"/>
    <property type="match status" value="1"/>
</dbReference>
<feature type="region of interest" description="Disordered" evidence="6">
    <location>
        <begin position="957"/>
        <end position="992"/>
    </location>
</feature>
<feature type="compositionally biased region" description="Polar residues" evidence="6">
    <location>
        <begin position="90"/>
        <end position="110"/>
    </location>
</feature>
<keyword evidence="3" id="KW-0234">DNA repair</keyword>
<comment type="subcellular location">
    <subcellularLocation>
        <location evidence="1">Nucleus</location>
    </subcellularLocation>
</comment>
<dbReference type="Pfam" id="PF21796">
    <property type="entry name" value="Cac1_C"/>
    <property type="match status" value="1"/>
</dbReference>
<feature type="domain" description="Chromatin assembly factor 1 subunit Cac1-like C-terminal" evidence="8">
    <location>
        <begin position="874"/>
        <end position="924"/>
    </location>
</feature>
<dbReference type="AlphaFoldDB" id="A0A7J0GKD1"/>
<organism evidence="9 10">
    <name type="scientific">Actinidia rufa</name>
    <dbReference type="NCBI Taxonomy" id="165716"/>
    <lineage>
        <taxon>Eukaryota</taxon>
        <taxon>Viridiplantae</taxon>
        <taxon>Streptophyta</taxon>
        <taxon>Embryophyta</taxon>
        <taxon>Tracheophyta</taxon>
        <taxon>Spermatophyta</taxon>
        <taxon>Magnoliopsida</taxon>
        <taxon>eudicotyledons</taxon>
        <taxon>Gunneridae</taxon>
        <taxon>Pentapetalae</taxon>
        <taxon>asterids</taxon>
        <taxon>Ericales</taxon>
        <taxon>Actinidiaceae</taxon>
        <taxon>Actinidia</taxon>
    </lineage>
</organism>
<gene>
    <name evidence="9" type="ORF">Acr_22g0006610</name>
</gene>
<feature type="region of interest" description="Disordered" evidence="6">
    <location>
        <begin position="685"/>
        <end position="706"/>
    </location>
</feature>
<dbReference type="InterPro" id="IPR022043">
    <property type="entry name" value="CAF1A_DD"/>
</dbReference>
<dbReference type="GO" id="GO:0033186">
    <property type="term" value="C:CAF-1 complex"/>
    <property type="evidence" value="ECO:0007669"/>
    <property type="project" value="TreeGrafter"/>
</dbReference>
<dbReference type="GO" id="GO:0005634">
    <property type="term" value="C:nucleus"/>
    <property type="evidence" value="ECO:0007669"/>
    <property type="project" value="UniProtKB-SubCell"/>
</dbReference>
<feature type="region of interest" description="Disordered" evidence="6">
    <location>
        <begin position="86"/>
        <end position="117"/>
    </location>
</feature>
<sequence length="992" mass="112526">MITTLQKSETNQNLGQDLAKASQRLGKVLNEADIRLLVRSMEEKNSPNMADKEAKRGEKQLIKQLERNKREAEKETYRLDEEHKQEKWQSVRSEGLTQLSRKTGGTSMTGDRQRWSRGTRPAHWLHVKASSLVGRFEVVKTKRLKLTSLCKPRDQTLGLWLLVKSPSLSMAGQEESSLEGWLLVKSPSLSMTGQGESSLEGFFDRLLALVSKPLSSFGLSKGSTESLALPWSLESKVTLMMTLEAWESCLVSVAPRREMLGEGSPPLRSVYPHLSNLKSDKGMGLGPSKSDDSTGLSSDSNPFGTDEWEGWLFRIGSTVAGWVTIYCWEISGQWENNGLISLSVQVGLGVGDLFDGEGGHGVKSTKGDERVVTMEKGIERWRKKRMSWWCPEVWSAAEMVAARVFEWRKKKRAVYWDLLYVPIPFLLPVSCFPELIMVLKEKELKRLQEEAEKKERRREKEESELRKQLRKQREEAEKDQRRKEREEAELKKQLSLQKQASLMDRFLKRSKGPVFIQRKISDSFSTNRSEKVSNSVTVTMDCALSRKDDINVEELYKSYLISWRCLGLAIRSNRTQHWGIRRKPKTVVIKELKLCTNRGPAHDDELTIEKFVDEWGETKVDGRSCNTKADSSVSSSQGHYRHKQLLQFAKSYRPAFYGIWPTKSQIIGPRHPLKKDPHLDYEIDSDEEWEEEEPGESLSDCDKEDEDEILEEGPLIVDDEDDSEDSFFVPDGYLSENEGVQVDRQGSDCLVEESNSSSGCKQEFESEEISVLFRQQKYLSNLTEHALRKNQPLIILNLRHEKAMLFTSEELTGIVKLEQMCLQALSMCALPGGPSLEISIDNNFQEELQDASMSESKDCTTPVTTTTAILDSDLSQIVSAIQSNSQGINKVVESLQQKFPSAPKSLLRNKVREISDFVDNRWQVKKNILDQLGLSISPEKGGGRNKSIATFFSKRCLPPADDGKMVNPSETSPQSSRKSSAAVQLHQRYTNN</sequence>
<name>A0A7J0GKD1_9ERIC</name>
<dbReference type="Pfam" id="PF12253">
    <property type="entry name" value="CAF1A_dimeriz"/>
    <property type="match status" value="1"/>
</dbReference>
<dbReference type="GO" id="GO:0006334">
    <property type="term" value="P:nucleosome assembly"/>
    <property type="evidence" value="ECO:0007669"/>
    <property type="project" value="TreeGrafter"/>
</dbReference>
<dbReference type="OrthoDB" id="440676at2759"/>
<proteinExistence type="predicted"/>
<dbReference type="InterPro" id="IPR048800">
    <property type="entry name" value="Cac1-like_C"/>
</dbReference>
<feature type="region of interest" description="Disordered" evidence="6">
    <location>
        <begin position="278"/>
        <end position="302"/>
    </location>
</feature>
<feature type="compositionally biased region" description="Acidic residues" evidence="6">
    <location>
        <begin position="685"/>
        <end position="695"/>
    </location>
</feature>
<feature type="coiled-coil region" evidence="5">
    <location>
        <begin position="55"/>
        <end position="82"/>
    </location>
</feature>